<keyword evidence="12" id="KW-0072">Autophagy</keyword>
<keyword evidence="16" id="KW-1015">Disulfide bond</keyword>
<dbReference type="GO" id="GO:0006914">
    <property type="term" value="P:autophagy"/>
    <property type="evidence" value="ECO:0007669"/>
    <property type="project" value="UniProtKB-KW"/>
</dbReference>
<dbReference type="STRING" id="933388.S7Z5U8"/>
<dbReference type="PANTHER" id="PTHR15071">
    <property type="entry name" value="MANNOSE-6-PHOSPHATE RECEPTOR FAMILY MEMBER"/>
    <property type="match status" value="1"/>
</dbReference>
<evidence type="ECO:0000256" key="1">
    <source>
        <dbReference type="ARBA" id="ARBA00004304"/>
    </source>
</evidence>
<dbReference type="SUPFAM" id="SSF50911">
    <property type="entry name" value="Mannose 6-phosphate receptor domain"/>
    <property type="match status" value="1"/>
</dbReference>
<evidence type="ECO:0000256" key="19">
    <source>
        <dbReference type="SAM" id="Phobius"/>
    </source>
</evidence>
<keyword evidence="23" id="KW-1185">Reference proteome</keyword>
<evidence type="ECO:0000256" key="9">
    <source>
        <dbReference type="ARBA" id="ARBA00022729"/>
    </source>
</evidence>
<evidence type="ECO:0000256" key="16">
    <source>
        <dbReference type="ARBA" id="ARBA00023157"/>
    </source>
</evidence>
<keyword evidence="9 20" id="KW-0732">Signal</keyword>
<dbReference type="InterPro" id="IPR018939">
    <property type="entry name" value="Autophagy-rel_prot_27"/>
</dbReference>
<keyword evidence="17" id="KW-0968">Cytoplasmic vesicle</keyword>
<evidence type="ECO:0000256" key="13">
    <source>
        <dbReference type="ARBA" id="ARBA00023034"/>
    </source>
</evidence>
<dbReference type="OrthoDB" id="29460at2759"/>
<reference evidence="22 23" key="1">
    <citation type="journal article" date="2013" name="PLoS ONE">
        <title>Genomic and secretomic analyses reveal unique features of the lignocellulolytic enzyme system of Penicillium decumbens.</title>
        <authorList>
            <person name="Liu G."/>
            <person name="Zhang L."/>
            <person name="Wei X."/>
            <person name="Zou G."/>
            <person name="Qin Y."/>
            <person name="Ma L."/>
            <person name="Li J."/>
            <person name="Zheng H."/>
            <person name="Wang S."/>
            <person name="Wang C."/>
            <person name="Xun L."/>
            <person name="Zhao G.-P."/>
            <person name="Zhou Z."/>
            <person name="Qu Y."/>
        </authorList>
    </citation>
    <scope>NUCLEOTIDE SEQUENCE [LARGE SCALE GENOMIC DNA]</scope>
    <source>
        <strain evidence="23">114-2 / CGMCC 5302</strain>
    </source>
</reference>
<feature type="transmembrane region" description="Helical" evidence="19">
    <location>
        <begin position="251"/>
        <end position="271"/>
    </location>
</feature>
<name>S7Z5U8_PENO1</name>
<gene>
    <name evidence="22" type="ORF">PDE_00427</name>
</gene>
<dbReference type="InterPro" id="IPR009011">
    <property type="entry name" value="Man6P_isomerase_rcpt-bd_dom_sf"/>
</dbReference>
<dbReference type="Gene3D" id="2.70.130.10">
    <property type="entry name" value="Mannose-6-phosphate receptor binding domain"/>
    <property type="match status" value="1"/>
</dbReference>
<evidence type="ECO:0000256" key="7">
    <source>
        <dbReference type="ARBA" id="ARBA00022448"/>
    </source>
</evidence>
<dbReference type="GO" id="GO:0030659">
    <property type="term" value="C:cytoplasmic vesicle membrane"/>
    <property type="evidence" value="ECO:0007669"/>
    <property type="project" value="UniProtKB-SubCell"/>
</dbReference>
<evidence type="ECO:0000256" key="20">
    <source>
        <dbReference type="SAM" id="SignalP"/>
    </source>
</evidence>
<keyword evidence="7" id="KW-0813">Transport</keyword>
<keyword evidence="8 19" id="KW-0812">Transmembrane</keyword>
<protein>
    <recommendedName>
        <fullName evidence="6">Autophagy-related protein 27</fullName>
    </recommendedName>
</protein>
<sequence length="324" mass="35855">MHLKSISLLLSTTLSGLGAASNFDCAHIEVDNYNYDLSPLRGVHEIYHVNETEAAVTNTTYVLNICSTLGSKAADRGEDGKCGLSKRICGFVNRHPTDGNGSKRFAFPIVSLENPDGGSLDPNYTRLATIDSKLEGIRMKLAGGEYPGDDDEGKKKAAGAVIDFQCDPDRSGLEGLTTAEDGSDAEGGADGKNRRRDGKEQSRERSLQFTSFALEKGDKDDNEEYILRLQWRTRYACDEYQRGKQNNSNSWGFFTWFIIIVFLCVAAYLIFGSWLNYNRYGARGWDLLPHGDTIREIPYLLKDWVRSVINTLQGAGSRGGYSAV</sequence>
<evidence type="ECO:0000313" key="22">
    <source>
        <dbReference type="EMBL" id="EPS25494.1"/>
    </source>
</evidence>
<evidence type="ECO:0000256" key="14">
    <source>
        <dbReference type="ARBA" id="ARBA00023128"/>
    </source>
</evidence>
<feature type="signal peptide" evidence="20">
    <location>
        <begin position="1"/>
        <end position="20"/>
    </location>
</feature>
<dbReference type="PANTHER" id="PTHR15071:SF13">
    <property type="entry name" value="AUTOPHAGY-RELATED PROTEIN 27"/>
    <property type="match status" value="1"/>
</dbReference>
<comment type="subcellular location">
    <subcellularLocation>
        <location evidence="2">Cytoplasmic vesicle membrane</location>
        <topology evidence="2">Single-pass type I membrane protein</topology>
    </subcellularLocation>
    <subcellularLocation>
        <location evidence="4">Golgi apparatus membrane</location>
        <topology evidence="4">Single-pass type I membrane protein</topology>
    </subcellularLocation>
    <subcellularLocation>
        <location evidence="1">Mitochondrion membrane</location>
        <topology evidence="1">Single-pass membrane protein</topology>
    </subcellularLocation>
    <subcellularLocation>
        <location evidence="3">Preautophagosomal structure membrane</location>
        <topology evidence="3">Single-pass type I membrane protein</topology>
    </subcellularLocation>
</comment>
<dbReference type="AlphaFoldDB" id="S7Z5U8"/>
<dbReference type="GO" id="GO:0034045">
    <property type="term" value="C:phagophore assembly site membrane"/>
    <property type="evidence" value="ECO:0007669"/>
    <property type="project" value="UniProtKB-SubCell"/>
</dbReference>
<dbReference type="PhylomeDB" id="S7Z5U8"/>
<dbReference type="PROSITE" id="PS51914">
    <property type="entry name" value="MRH"/>
    <property type="match status" value="1"/>
</dbReference>
<dbReference type="HOGENOM" id="CLU_047751_0_0_1"/>
<comment type="similarity">
    <text evidence="5">Belongs to the ATG27 family.</text>
</comment>
<dbReference type="Proteomes" id="UP000019376">
    <property type="component" value="Unassembled WGS sequence"/>
</dbReference>
<evidence type="ECO:0000256" key="18">
    <source>
        <dbReference type="SAM" id="MobiDB-lite"/>
    </source>
</evidence>
<keyword evidence="11 19" id="KW-1133">Transmembrane helix</keyword>
<evidence type="ECO:0000256" key="11">
    <source>
        <dbReference type="ARBA" id="ARBA00022989"/>
    </source>
</evidence>
<evidence type="ECO:0000256" key="10">
    <source>
        <dbReference type="ARBA" id="ARBA00022927"/>
    </source>
</evidence>
<evidence type="ECO:0000256" key="3">
    <source>
        <dbReference type="ARBA" id="ARBA00004472"/>
    </source>
</evidence>
<dbReference type="GO" id="GO:0031966">
    <property type="term" value="C:mitochondrial membrane"/>
    <property type="evidence" value="ECO:0007669"/>
    <property type="project" value="UniProtKB-SubCell"/>
</dbReference>
<dbReference type="eggNOG" id="ENOG502QVJJ">
    <property type="taxonomic scope" value="Eukaryota"/>
</dbReference>
<evidence type="ECO:0000256" key="17">
    <source>
        <dbReference type="ARBA" id="ARBA00023329"/>
    </source>
</evidence>
<feature type="domain" description="MRH" evidence="21">
    <location>
        <begin position="23"/>
        <end position="239"/>
    </location>
</feature>
<keyword evidence="13" id="KW-0333">Golgi apparatus</keyword>
<feature type="compositionally biased region" description="Basic and acidic residues" evidence="18">
    <location>
        <begin position="189"/>
        <end position="205"/>
    </location>
</feature>
<accession>S7Z5U8</accession>
<evidence type="ECO:0000256" key="8">
    <source>
        <dbReference type="ARBA" id="ARBA00022692"/>
    </source>
</evidence>
<evidence type="ECO:0000256" key="6">
    <source>
        <dbReference type="ARBA" id="ARBA00013776"/>
    </source>
</evidence>
<dbReference type="EMBL" id="KB644408">
    <property type="protein sequence ID" value="EPS25494.1"/>
    <property type="molecule type" value="Genomic_DNA"/>
</dbReference>
<dbReference type="GO" id="GO:0000139">
    <property type="term" value="C:Golgi membrane"/>
    <property type="evidence" value="ECO:0007669"/>
    <property type="project" value="UniProtKB-SubCell"/>
</dbReference>
<evidence type="ECO:0000256" key="5">
    <source>
        <dbReference type="ARBA" id="ARBA00005363"/>
    </source>
</evidence>
<evidence type="ECO:0000256" key="2">
    <source>
        <dbReference type="ARBA" id="ARBA00004358"/>
    </source>
</evidence>
<evidence type="ECO:0000259" key="21">
    <source>
        <dbReference type="PROSITE" id="PS51914"/>
    </source>
</evidence>
<keyword evidence="10" id="KW-0653">Protein transport</keyword>
<evidence type="ECO:0000313" key="23">
    <source>
        <dbReference type="Proteomes" id="UP000019376"/>
    </source>
</evidence>
<feature type="chain" id="PRO_5004547831" description="Autophagy-related protein 27" evidence="20">
    <location>
        <begin position="21"/>
        <end position="324"/>
    </location>
</feature>
<evidence type="ECO:0000256" key="4">
    <source>
        <dbReference type="ARBA" id="ARBA00004614"/>
    </source>
</evidence>
<dbReference type="Pfam" id="PF09451">
    <property type="entry name" value="ATG27"/>
    <property type="match status" value="1"/>
</dbReference>
<feature type="region of interest" description="Disordered" evidence="18">
    <location>
        <begin position="168"/>
        <end position="205"/>
    </location>
</feature>
<dbReference type="InterPro" id="IPR044865">
    <property type="entry name" value="MRH_dom"/>
</dbReference>
<keyword evidence="14" id="KW-0496">Mitochondrion</keyword>
<evidence type="ECO:0000256" key="15">
    <source>
        <dbReference type="ARBA" id="ARBA00023136"/>
    </source>
</evidence>
<keyword evidence="15 19" id="KW-0472">Membrane</keyword>
<proteinExistence type="inferred from homology"/>
<organism evidence="22 23">
    <name type="scientific">Penicillium oxalicum (strain 114-2 / CGMCC 5302)</name>
    <name type="common">Penicillium decumbens</name>
    <dbReference type="NCBI Taxonomy" id="933388"/>
    <lineage>
        <taxon>Eukaryota</taxon>
        <taxon>Fungi</taxon>
        <taxon>Dikarya</taxon>
        <taxon>Ascomycota</taxon>
        <taxon>Pezizomycotina</taxon>
        <taxon>Eurotiomycetes</taxon>
        <taxon>Eurotiomycetidae</taxon>
        <taxon>Eurotiales</taxon>
        <taxon>Aspergillaceae</taxon>
        <taxon>Penicillium</taxon>
    </lineage>
</organism>
<dbReference type="GO" id="GO:0015031">
    <property type="term" value="P:protein transport"/>
    <property type="evidence" value="ECO:0007669"/>
    <property type="project" value="UniProtKB-KW"/>
</dbReference>
<evidence type="ECO:0000256" key="12">
    <source>
        <dbReference type="ARBA" id="ARBA00023006"/>
    </source>
</evidence>